<evidence type="ECO:0000313" key="3">
    <source>
        <dbReference type="EMBL" id="HFM99306.1"/>
    </source>
</evidence>
<reference evidence="3" key="1">
    <citation type="journal article" date="2020" name="mSystems">
        <title>Genome- and Community-Level Interaction Insights into Carbon Utilization and Element Cycling Functions of Hydrothermarchaeota in Hydrothermal Sediment.</title>
        <authorList>
            <person name="Zhou Z."/>
            <person name="Liu Y."/>
            <person name="Xu W."/>
            <person name="Pan J."/>
            <person name="Luo Z.H."/>
            <person name="Li M."/>
        </authorList>
    </citation>
    <scope>NUCLEOTIDE SEQUENCE [LARGE SCALE GENOMIC DNA]</scope>
    <source>
        <strain evidence="3">SpSt-418</strain>
    </source>
</reference>
<accession>A0A7C3KF76</accession>
<dbReference type="InterPro" id="IPR024462">
    <property type="entry name" value="GH116_N"/>
</dbReference>
<dbReference type="Pfam" id="PF12215">
    <property type="entry name" value="Glyco_hydr_116N"/>
    <property type="match status" value="1"/>
</dbReference>
<dbReference type="GO" id="GO:0016020">
    <property type="term" value="C:membrane"/>
    <property type="evidence" value="ECO:0007669"/>
    <property type="project" value="InterPro"/>
</dbReference>
<proteinExistence type="predicted"/>
<dbReference type="PANTHER" id="PTHR12654:SF0">
    <property type="entry name" value="NON-LYSOSOMAL GLUCOSYLCERAMIDASE"/>
    <property type="match status" value="1"/>
</dbReference>
<gene>
    <name evidence="3" type="ORF">ENR64_16415</name>
</gene>
<dbReference type="PIRSF" id="PIRSF028944">
    <property type="entry name" value="Beta_gluc_GBA2"/>
    <property type="match status" value="1"/>
</dbReference>
<dbReference type="AlphaFoldDB" id="A0A7C3KF76"/>
<dbReference type="Pfam" id="PF04685">
    <property type="entry name" value="DUF608"/>
    <property type="match status" value="2"/>
</dbReference>
<dbReference type="InterPro" id="IPR014551">
    <property type="entry name" value="B_Glucosidase_GBA2-typ"/>
</dbReference>
<dbReference type="SUPFAM" id="SSF48208">
    <property type="entry name" value="Six-hairpin glycosidases"/>
    <property type="match status" value="1"/>
</dbReference>
<protein>
    <submittedName>
        <fullName evidence="3">Bile acid beta-glucosidase</fullName>
    </submittedName>
</protein>
<dbReference type="EMBL" id="DSRU01000236">
    <property type="protein sequence ID" value="HFM99306.1"/>
    <property type="molecule type" value="Genomic_DNA"/>
</dbReference>
<dbReference type="GO" id="GO:0008422">
    <property type="term" value="F:beta-glucosidase activity"/>
    <property type="evidence" value="ECO:0007669"/>
    <property type="project" value="TreeGrafter"/>
</dbReference>
<dbReference type="GO" id="GO:0006680">
    <property type="term" value="P:glucosylceramide catabolic process"/>
    <property type="evidence" value="ECO:0007669"/>
    <property type="project" value="InterPro"/>
</dbReference>
<dbReference type="InterPro" id="IPR052566">
    <property type="entry name" value="Non-lysos_glucosylceramidase"/>
</dbReference>
<feature type="domain" description="Glycosyl-hydrolase family 116 catalytic region" evidence="1">
    <location>
        <begin position="424"/>
        <end position="711"/>
    </location>
</feature>
<dbReference type="InterPro" id="IPR006775">
    <property type="entry name" value="GH116_catalytic"/>
</dbReference>
<feature type="domain" description="Glycosyl-hydrolase family 116 catalytic region" evidence="1">
    <location>
        <begin position="783"/>
        <end position="873"/>
    </location>
</feature>
<organism evidence="3">
    <name type="scientific">Oscillatoriales cyanobacterium SpSt-418</name>
    <dbReference type="NCBI Taxonomy" id="2282169"/>
    <lineage>
        <taxon>Bacteria</taxon>
        <taxon>Bacillati</taxon>
        <taxon>Cyanobacteriota</taxon>
        <taxon>Cyanophyceae</taxon>
        <taxon>Oscillatoriophycideae</taxon>
        <taxon>Oscillatoriales</taxon>
    </lineage>
</organism>
<comment type="caution">
    <text evidence="3">The sequence shown here is derived from an EMBL/GenBank/DDBJ whole genome shotgun (WGS) entry which is preliminary data.</text>
</comment>
<sequence>MQDSRPIVEIPACAWKRPLGLGWEQPYTVRYASNLDDGPWHGAPLGGFGAGCIGRSPRGDFNLWHIDGGEHTFGAIPACQFSVFEQVGEQTQAYAVCTEAPQDGTLKQWQWYPAQSSDGKTANGTYHALYPRSWFEYRQQLQAELTCEQFSPIWAENYQESSYPIAVFLWTAHNPTDRPITLSVMMTWQNLVGWFTNALKAPDVKVRDDGSPVYEYQPRWKLSQGNVNQLVGDEQRLGILMRRPADSEPQEGDGQWAISTRLNPLVWEVFYHTRWNPEGDGSEVWQHFAQDGSLPNSEDETPASATEQIAGAIAVRLTLAPGETQHIPFVLAWDLPVIEFAEGITYLRRYTDFFGRNGANAWSMVRTALKSYTEWQQAITQWQQPILSHYKVPDWLKMALFNELYDLTQGGTLWTAATEQDPIGQFAILECIDYRWYESLDVRLYGSFALLMLFPEIEKSVIRAFARSIPAADDRTRTIGYYYTIGAESPAAVRKVAGATPHDLGAPNEHVWEKTNYTSYQDCNQWKDLGCDFVLQVYRDYLLGGSHDLEFLEECWEPMVQTLYYLKHFDKDFDGIPENSGAPDQTFDDWKLQGVSAYCGGLWIAALEAAIEIGRALASTTSSFRKAAQLQHHIGEFLLWLDQSRSIYHDTLWNGSYYRIDSQSESEVVMADQLCGQFYTRLLGLPDVVSESCARTALQTIYQACFVNFNQYIASGQLEAQTYTSVIEARAAEEDSEADDEADLPAVVAASTTAQAEAAPTTTQAAPPVMEQRLVDPASLSVAPIGAANGVRLDGSPENPKSTHPLEVWTGINFGLAALMLQMGMVNEGLQITEAVVRQIYENGLQFRTPEAITPNGTFRACHYLRPMAIWAVYGVLIGEL</sequence>
<dbReference type="GO" id="GO:0004348">
    <property type="term" value="F:glucosylceramidase activity"/>
    <property type="evidence" value="ECO:0007669"/>
    <property type="project" value="InterPro"/>
</dbReference>
<evidence type="ECO:0000259" key="1">
    <source>
        <dbReference type="Pfam" id="PF04685"/>
    </source>
</evidence>
<name>A0A7C3KF76_9CYAN</name>
<evidence type="ECO:0000259" key="2">
    <source>
        <dbReference type="Pfam" id="PF12215"/>
    </source>
</evidence>
<feature type="domain" description="Glycosyl-hydrolase family 116 N-terminal" evidence="2">
    <location>
        <begin position="42"/>
        <end position="375"/>
    </location>
</feature>
<dbReference type="InterPro" id="IPR008928">
    <property type="entry name" value="6-hairpin_glycosidase_sf"/>
</dbReference>
<dbReference type="PANTHER" id="PTHR12654">
    <property type="entry name" value="BILE ACID BETA-GLUCOSIDASE-RELATED"/>
    <property type="match status" value="1"/>
</dbReference>
<dbReference type="GO" id="GO:0005975">
    <property type="term" value="P:carbohydrate metabolic process"/>
    <property type="evidence" value="ECO:0007669"/>
    <property type="project" value="InterPro"/>
</dbReference>